<dbReference type="PANTHER" id="PTHR43591">
    <property type="entry name" value="METHYLTRANSFERASE"/>
    <property type="match status" value="1"/>
</dbReference>
<dbReference type="SUPFAM" id="SSF53335">
    <property type="entry name" value="S-adenosyl-L-methionine-dependent methyltransferases"/>
    <property type="match status" value="1"/>
</dbReference>
<dbReference type="OrthoDB" id="2013972at2759"/>
<sequence length="299" mass="32410">MAGIQDTDKAKTPASPPKSPTTPTSPRKPIGEPTPGGILPAEHWARAQGDDDAESALGASLASSTTSITSTILHYRTINGRGFHGEIGNVSYCQTWPCGGSLVFLLTCIISHSANILACKDKLYMAPLDTDKIQVLAKSTKDNGLSDMFDRKLALGLGTGTVSRKVESAKSRTCDTGIWAIDFADELPNAQVIGTDISVPQPTWVPQNLKFEIEDFIQEWTFAPESFDYIHSRWLLGSVIDWDNFFAEAYKCCEPGGWVASSEPSGFVESDEAPIRDDSTLGKWGKFFIEGGKTIGRTL</sequence>
<evidence type="ECO:0000313" key="4">
    <source>
        <dbReference type="Proteomes" id="UP000233524"/>
    </source>
</evidence>
<dbReference type="GO" id="GO:0008168">
    <property type="term" value="F:methyltransferase activity"/>
    <property type="evidence" value="ECO:0007669"/>
    <property type="project" value="TreeGrafter"/>
</dbReference>
<feature type="region of interest" description="Disordered" evidence="2">
    <location>
        <begin position="1"/>
        <end position="38"/>
    </location>
</feature>
<protein>
    <submittedName>
        <fullName evidence="3">Uncharacterized protein</fullName>
    </submittedName>
</protein>
<accession>A0A2N3NLT6</accession>
<evidence type="ECO:0000256" key="2">
    <source>
        <dbReference type="SAM" id="MobiDB-lite"/>
    </source>
</evidence>
<dbReference type="VEuPathDB" id="FungiDB:jhhlp_000174"/>
<name>A0A2N3NLT6_9PEZI</name>
<dbReference type="CDD" id="cd02440">
    <property type="entry name" value="AdoMet_MTases"/>
    <property type="match status" value="1"/>
</dbReference>
<reference evidence="3 4" key="1">
    <citation type="journal article" date="2017" name="G3 (Bethesda)">
        <title>First Draft Genome Sequence of the Pathogenic Fungus Lomentospora prolificans (Formerly Scedosporium prolificans).</title>
        <authorList>
            <person name="Luo R."/>
            <person name="Zimin A."/>
            <person name="Workman R."/>
            <person name="Fan Y."/>
            <person name="Pertea G."/>
            <person name="Grossman N."/>
            <person name="Wear M.P."/>
            <person name="Jia B."/>
            <person name="Miller H."/>
            <person name="Casadevall A."/>
            <person name="Timp W."/>
            <person name="Zhang S.X."/>
            <person name="Salzberg S.L."/>
        </authorList>
    </citation>
    <scope>NUCLEOTIDE SEQUENCE [LARGE SCALE GENOMIC DNA]</scope>
    <source>
        <strain evidence="3 4">JHH-5317</strain>
    </source>
</reference>
<evidence type="ECO:0000313" key="3">
    <source>
        <dbReference type="EMBL" id="PKS13403.1"/>
    </source>
</evidence>
<dbReference type="AlphaFoldDB" id="A0A2N3NLT6"/>
<dbReference type="PANTHER" id="PTHR43591:SF10">
    <property type="entry name" value="ABC TRANSMEMBRANE TYPE-1 DOMAIN-CONTAINING PROTEIN-RELATED"/>
    <property type="match status" value="1"/>
</dbReference>
<dbReference type="Proteomes" id="UP000233524">
    <property type="component" value="Unassembled WGS sequence"/>
</dbReference>
<dbReference type="InParanoid" id="A0A2N3NLT6"/>
<comment type="similarity">
    <text evidence="1">Belongs to the methyltransferase superfamily. LaeA methyltransferase family.</text>
</comment>
<comment type="caution">
    <text evidence="3">The sequence shown here is derived from an EMBL/GenBank/DDBJ whole genome shotgun (WGS) entry which is preliminary data.</text>
</comment>
<dbReference type="Pfam" id="PF13489">
    <property type="entry name" value="Methyltransf_23"/>
    <property type="match status" value="1"/>
</dbReference>
<proteinExistence type="inferred from homology"/>
<organism evidence="3 4">
    <name type="scientific">Lomentospora prolificans</name>
    <dbReference type="NCBI Taxonomy" id="41688"/>
    <lineage>
        <taxon>Eukaryota</taxon>
        <taxon>Fungi</taxon>
        <taxon>Dikarya</taxon>
        <taxon>Ascomycota</taxon>
        <taxon>Pezizomycotina</taxon>
        <taxon>Sordariomycetes</taxon>
        <taxon>Hypocreomycetidae</taxon>
        <taxon>Microascales</taxon>
        <taxon>Microascaceae</taxon>
        <taxon>Lomentospora</taxon>
    </lineage>
</organism>
<keyword evidence="4" id="KW-1185">Reference proteome</keyword>
<dbReference type="InterPro" id="IPR029063">
    <property type="entry name" value="SAM-dependent_MTases_sf"/>
</dbReference>
<dbReference type="STRING" id="41688.A0A2N3NLT6"/>
<dbReference type="Gene3D" id="3.40.50.150">
    <property type="entry name" value="Vaccinia Virus protein VP39"/>
    <property type="match status" value="1"/>
</dbReference>
<feature type="compositionally biased region" description="Basic and acidic residues" evidence="2">
    <location>
        <begin position="1"/>
        <end position="11"/>
    </location>
</feature>
<evidence type="ECO:0000256" key="1">
    <source>
        <dbReference type="ARBA" id="ARBA00038158"/>
    </source>
</evidence>
<dbReference type="EMBL" id="NLAX01000001">
    <property type="protein sequence ID" value="PKS13403.1"/>
    <property type="molecule type" value="Genomic_DNA"/>
</dbReference>
<gene>
    <name evidence="3" type="ORF">jhhlp_000174</name>
</gene>